<protein>
    <submittedName>
        <fullName evidence="1 3">Uncharacterized protein</fullName>
    </submittedName>
</protein>
<accession>A0A3P8AWJ0</accession>
<organism evidence="2 3">
    <name type="scientific">Heligmosomoides polygyrus</name>
    <name type="common">Parasitic roundworm</name>
    <dbReference type="NCBI Taxonomy" id="6339"/>
    <lineage>
        <taxon>Eukaryota</taxon>
        <taxon>Metazoa</taxon>
        <taxon>Ecdysozoa</taxon>
        <taxon>Nematoda</taxon>
        <taxon>Chromadorea</taxon>
        <taxon>Rhabditida</taxon>
        <taxon>Rhabditina</taxon>
        <taxon>Rhabditomorpha</taxon>
        <taxon>Strongyloidea</taxon>
        <taxon>Heligmosomidae</taxon>
        <taxon>Heligmosomoides</taxon>
    </lineage>
</organism>
<reference evidence="3" key="2">
    <citation type="submission" date="2019-09" db="UniProtKB">
        <authorList>
            <consortium name="WormBaseParasite"/>
        </authorList>
    </citation>
    <scope>IDENTIFICATION</scope>
</reference>
<reference evidence="1 2" key="1">
    <citation type="submission" date="2018-11" db="EMBL/GenBank/DDBJ databases">
        <authorList>
            <consortium name="Pathogen Informatics"/>
        </authorList>
    </citation>
    <scope>NUCLEOTIDE SEQUENCE [LARGE SCALE GENOMIC DNA]</scope>
</reference>
<dbReference type="Proteomes" id="UP000050761">
    <property type="component" value="Unassembled WGS sequence"/>
</dbReference>
<sequence length="68" mass="8032">MFRRHPLDVKVERTSGRPPTRWSDFFVKDLSENFTLFVSLERGGSVGTLGTLQGRMEMLRRYWDLLEL</sequence>
<dbReference type="EMBL" id="UZAH01025698">
    <property type="protein sequence ID" value="VDO68888.1"/>
    <property type="molecule type" value="Genomic_DNA"/>
</dbReference>
<name>A0A183FI96_HELPZ</name>
<keyword evidence="2" id="KW-1185">Reference proteome</keyword>
<gene>
    <name evidence="1" type="ORF">HPBE_LOCUS6593</name>
</gene>
<evidence type="ECO:0000313" key="1">
    <source>
        <dbReference type="EMBL" id="VDO68888.1"/>
    </source>
</evidence>
<proteinExistence type="predicted"/>
<evidence type="ECO:0000313" key="3">
    <source>
        <dbReference type="WBParaSite" id="HPBE_0000659201-mRNA-1"/>
    </source>
</evidence>
<dbReference type="WBParaSite" id="HPBE_0000659201-mRNA-1">
    <property type="protein sequence ID" value="HPBE_0000659201-mRNA-1"/>
    <property type="gene ID" value="HPBE_0000659201"/>
</dbReference>
<evidence type="ECO:0000313" key="2">
    <source>
        <dbReference type="Proteomes" id="UP000050761"/>
    </source>
</evidence>
<accession>A0A183FI96</accession>
<dbReference type="AlphaFoldDB" id="A0A183FI96"/>